<proteinExistence type="predicted"/>
<protein>
    <submittedName>
        <fullName evidence="2">Uncharacterized protein</fullName>
    </submittedName>
</protein>
<organism evidence="2 3">
    <name type="scientific">Lophium mytilinum</name>
    <dbReference type="NCBI Taxonomy" id="390894"/>
    <lineage>
        <taxon>Eukaryota</taxon>
        <taxon>Fungi</taxon>
        <taxon>Dikarya</taxon>
        <taxon>Ascomycota</taxon>
        <taxon>Pezizomycotina</taxon>
        <taxon>Dothideomycetes</taxon>
        <taxon>Pleosporomycetidae</taxon>
        <taxon>Mytilinidiales</taxon>
        <taxon>Mytilinidiaceae</taxon>
        <taxon>Lophium</taxon>
    </lineage>
</organism>
<evidence type="ECO:0000313" key="2">
    <source>
        <dbReference type="EMBL" id="KAF2490234.1"/>
    </source>
</evidence>
<keyword evidence="3" id="KW-1185">Reference proteome</keyword>
<name>A0A6A6QDX9_9PEZI</name>
<accession>A0A6A6QDX9</accession>
<sequence>MRRMRYFPTQPALCEAVVSFAVPDSRSGVQTCGLITARAARICHAARREGVLPGSVARGCEVRTSGLQAPCELALKPRDSIGMHYSASETSEALAVQEVHAMREWGARREVGWFRWTGARDWRPACVAGAVRVVLEVVVLRVGWATRARVGKKSDDDKTVGRDDGRGAAPW</sequence>
<feature type="region of interest" description="Disordered" evidence="1">
    <location>
        <begin position="151"/>
        <end position="171"/>
    </location>
</feature>
<dbReference type="AlphaFoldDB" id="A0A6A6QDX9"/>
<reference evidence="2" key="1">
    <citation type="journal article" date="2020" name="Stud. Mycol.">
        <title>101 Dothideomycetes genomes: a test case for predicting lifestyles and emergence of pathogens.</title>
        <authorList>
            <person name="Haridas S."/>
            <person name="Albert R."/>
            <person name="Binder M."/>
            <person name="Bloem J."/>
            <person name="Labutti K."/>
            <person name="Salamov A."/>
            <person name="Andreopoulos B."/>
            <person name="Baker S."/>
            <person name="Barry K."/>
            <person name="Bills G."/>
            <person name="Bluhm B."/>
            <person name="Cannon C."/>
            <person name="Castanera R."/>
            <person name="Culley D."/>
            <person name="Daum C."/>
            <person name="Ezra D."/>
            <person name="Gonzalez J."/>
            <person name="Henrissat B."/>
            <person name="Kuo A."/>
            <person name="Liang C."/>
            <person name="Lipzen A."/>
            <person name="Lutzoni F."/>
            <person name="Magnuson J."/>
            <person name="Mondo S."/>
            <person name="Nolan M."/>
            <person name="Ohm R."/>
            <person name="Pangilinan J."/>
            <person name="Park H.-J."/>
            <person name="Ramirez L."/>
            <person name="Alfaro M."/>
            <person name="Sun H."/>
            <person name="Tritt A."/>
            <person name="Yoshinaga Y."/>
            <person name="Zwiers L.-H."/>
            <person name="Turgeon B."/>
            <person name="Goodwin S."/>
            <person name="Spatafora J."/>
            <person name="Crous P."/>
            <person name="Grigoriev I."/>
        </authorList>
    </citation>
    <scope>NUCLEOTIDE SEQUENCE</scope>
    <source>
        <strain evidence="2">CBS 269.34</strain>
    </source>
</reference>
<gene>
    <name evidence="2" type="ORF">BU16DRAFT_585508</name>
</gene>
<dbReference type="EMBL" id="MU004197">
    <property type="protein sequence ID" value="KAF2490234.1"/>
    <property type="molecule type" value="Genomic_DNA"/>
</dbReference>
<feature type="compositionally biased region" description="Basic and acidic residues" evidence="1">
    <location>
        <begin position="152"/>
        <end position="171"/>
    </location>
</feature>
<evidence type="ECO:0000256" key="1">
    <source>
        <dbReference type="SAM" id="MobiDB-lite"/>
    </source>
</evidence>
<dbReference type="Proteomes" id="UP000799750">
    <property type="component" value="Unassembled WGS sequence"/>
</dbReference>
<evidence type="ECO:0000313" key="3">
    <source>
        <dbReference type="Proteomes" id="UP000799750"/>
    </source>
</evidence>